<accession>A0A0G1X501</accession>
<dbReference type="AlphaFoldDB" id="A0A0G1X501"/>
<protein>
    <submittedName>
        <fullName evidence="2">Uncharacterized protein</fullName>
    </submittedName>
</protein>
<evidence type="ECO:0000256" key="1">
    <source>
        <dbReference type="SAM" id="Coils"/>
    </source>
</evidence>
<feature type="coiled-coil region" evidence="1">
    <location>
        <begin position="5"/>
        <end position="39"/>
    </location>
</feature>
<organism evidence="2 3">
    <name type="scientific">candidate division Kazan bacterium GW2011_GWB1_52_7</name>
    <dbReference type="NCBI Taxonomy" id="1620414"/>
    <lineage>
        <taxon>Bacteria</taxon>
        <taxon>Bacteria division Kazan-3B-28</taxon>
    </lineage>
</organism>
<dbReference type="EMBL" id="LCRB01000015">
    <property type="protein sequence ID" value="KKW26208.1"/>
    <property type="molecule type" value="Genomic_DNA"/>
</dbReference>
<dbReference type="Proteomes" id="UP000034913">
    <property type="component" value="Unassembled WGS sequence"/>
</dbReference>
<proteinExistence type="predicted"/>
<comment type="caution">
    <text evidence="2">The sequence shown here is derived from an EMBL/GenBank/DDBJ whole genome shotgun (WGS) entry which is preliminary data.</text>
</comment>
<sequence>MANRKKRLQKGIESIEKQIRLHEEKLKKAEEEGNLELEEYYAKEIAAKRKDQEEKQRILDKGG</sequence>
<reference evidence="2 3" key="1">
    <citation type="journal article" date="2015" name="Nature">
        <title>rRNA introns, odd ribosomes, and small enigmatic genomes across a large radiation of phyla.</title>
        <authorList>
            <person name="Brown C.T."/>
            <person name="Hug L.A."/>
            <person name="Thomas B.C."/>
            <person name="Sharon I."/>
            <person name="Castelle C.J."/>
            <person name="Singh A."/>
            <person name="Wilkins M.J."/>
            <person name="Williams K.H."/>
            <person name="Banfield J.F."/>
        </authorList>
    </citation>
    <scope>NUCLEOTIDE SEQUENCE [LARGE SCALE GENOMIC DNA]</scope>
</reference>
<keyword evidence="1" id="KW-0175">Coiled coil</keyword>
<name>A0A0G1X501_UNCK3</name>
<evidence type="ECO:0000313" key="3">
    <source>
        <dbReference type="Proteomes" id="UP000034913"/>
    </source>
</evidence>
<evidence type="ECO:0000313" key="2">
    <source>
        <dbReference type="EMBL" id="KKW26208.1"/>
    </source>
</evidence>
<gene>
    <name evidence="2" type="ORF">VF00_C0015G0005</name>
</gene>